<feature type="transmembrane region" description="Helical" evidence="4">
    <location>
        <begin position="88"/>
        <end position="109"/>
    </location>
</feature>
<feature type="domain" description="Guanylate cyclase" evidence="5">
    <location>
        <begin position="587"/>
        <end position="721"/>
    </location>
</feature>
<accession>A0A9K3P959</accession>
<reference evidence="7" key="2">
    <citation type="submission" date="2021-04" db="EMBL/GenBank/DDBJ databases">
        <authorList>
            <person name="Podell S."/>
        </authorList>
    </citation>
    <scope>NUCLEOTIDE SEQUENCE</scope>
    <source>
        <strain evidence="7">Hildebrandi</strain>
    </source>
</reference>
<evidence type="ECO:0000313" key="8">
    <source>
        <dbReference type="EMBL" id="KAG7339550.1"/>
    </source>
</evidence>
<sequence>MALQNQENEKNDSAILDAMMKVDQELEDQQASVNSTSDREAYSSSHDTGVSPSTEISNSRGTGAGQDDDSGTMSIAHTENKAVLRWKIVMILVLLASTIGVAIAVFYYVSNEEEAAFEAAFIDNSKKVFEAIGDSLDVKLAAVDIFVTSIVSYAKYSNKTWPFVTLPHFAEKASKVRGLSHAMAITQMQVVWNDDDRRMWEDSYVGENEWWVQEGIDIQRSDPAFDGDISCPDYVPNGDTSIWYGDNVPFNDAPYVPSWQSYPVLSFGDNPPYNTNMIMSPKRGSAIKAAMNSHEVTISRVLNKVDPDEPTSPFYVRAVNEWNARHVETDGEAEEPLVQFLYPILVDNADTNQVKMNQLHPDNSTVVAIMATSFFWKAFLENTLPEGQRGIVVVFHNTCGQAFTYSLDGAETNYRGEGERYNRRFDAMGETVSVSELVYSANGVATYTGLPLSNAYCPYSVSVYPSTTFESNYKSDNPIIFTVTAVTIFVFTALVFLAYDRLVAVRQAKVMTSAVQSNAIVSSLFPSKYRERLYNDALQSSKAAGSGGTYIPSKARLKNFLREGNEDGFGSSSGPGQPIADLFTDCTVMFADIANFTAWSSAREPGQVFTLLETVYGTFDRIAARRGVFKVETIGDCYVAVTGLPEPRKDHAAVMVKFAKDCRDEFVEVTRLLEVSLGPDTADLGLRIGLHSGAVTAGVLRGQKSRFQLFGDTVNTAARMESTGMVNRIHISQSTATLLEKSNKGHWVKPREDQIQAKGKGLLQTFFAEPKSNNSVSKGSSEKAKDSPLMDDMNGALPNKIARLVKWNAETLSKELLKVMQARNCKNRTTEGKKVEWAEPSGAMVIQEVKEVIMLPPFDASVQVSDDSSLKLEEEVMKQLHDYVYSVAKLYNNNPFHNFEHASHVTMSVAKLLSRIVAPDHIFEEERKSNHGVASTLHDHTYGITSDPLTQFACIFSALIHDCDHPGVPNNQLVKEGSEIAKLYQGKSVAEQNSVNLAWDLLRDQKYAALRNAICGSQEEEQRFRQLVVNTVMATDIMDKDLKKLRDDRWDAAFHRGKMTNDLCQVNRKATVVIEHLIQASDVAHTMQHWHVYIKWNERLFKELLCAYQAGRSDVNPANFWYDGELGFFDYYIIPLAKKLSECGVFGVSSDEYLTYAMENRREWEKKGKSIVAAYLERHGAVSSEKISNNAVV</sequence>
<gene>
    <name evidence="7" type="ORF">IV203_002606</name>
    <name evidence="9" type="ORF">IV203_025113</name>
    <name evidence="8" type="ORF">IV203_025143</name>
</gene>
<keyword evidence="2" id="KW-0456">Lyase</keyword>
<dbReference type="PROSITE" id="PS51845">
    <property type="entry name" value="PDEASE_I_2"/>
    <property type="match status" value="1"/>
</dbReference>
<comment type="caution">
    <text evidence="7">The sequence shown here is derived from an EMBL/GenBank/DDBJ whole genome shotgun (WGS) entry which is preliminary data.</text>
</comment>
<dbReference type="GO" id="GO:0004016">
    <property type="term" value="F:adenylate cyclase activity"/>
    <property type="evidence" value="ECO:0007669"/>
    <property type="project" value="TreeGrafter"/>
</dbReference>
<dbReference type="InterPro" id="IPR001054">
    <property type="entry name" value="A/G_cyclase"/>
</dbReference>
<evidence type="ECO:0000313" key="7">
    <source>
        <dbReference type="EMBL" id="KAG7338201.1"/>
    </source>
</evidence>
<dbReference type="GO" id="GO:0004383">
    <property type="term" value="F:guanylate cyclase activity"/>
    <property type="evidence" value="ECO:0007669"/>
    <property type="project" value="TreeGrafter"/>
</dbReference>
<keyword evidence="10" id="KW-1185">Reference proteome</keyword>
<dbReference type="PANTHER" id="PTHR11920:SF335">
    <property type="entry name" value="GUANYLATE CYCLASE"/>
    <property type="match status" value="1"/>
</dbReference>
<dbReference type="SMART" id="SM00044">
    <property type="entry name" value="CYCc"/>
    <property type="match status" value="1"/>
</dbReference>
<reference evidence="7" key="1">
    <citation type="journal article" date="2021" name="Sci. Rep.">
        <title>Diploid genomic architecture of Nitzschia inconspicua, an elite biomass production diatom.</title>
        <authorList>
            <person name="Oliver A."/>
            <person name="Podell S."/>
            <person name="Pinowska A."/>
            <person name="Traller J.C."/>
            <person name="Smith S.R."/>
            <person name="McClure R."/>
            <person name="Beliaev A."/>
            <person name="Bohutskyi P."/>
            <person name="Hill E.A."/>
            <person name="Rabines A."/>
            <person name="Zheng H."/>
            <person name="Allen L.Z."/>
            <person name="Kuo A."/>
            <person name="Grigoriev I.V."/>
            <person name="Allen A.E."/>
            <person name="Hazlebeck D."/>
            <person name="Allen E.E."/>
        </authorList>
    </citation>
    <scope>NUCLEOTIDE SEQUENCE</scope>
    <source>
        <strain evidence="7">Hildebrandi</strain>
    </source>
</reference>
<dbReference type="InterPro" id="IPR002073">
    <property type="entry name" value="PDEase_catalytic_dom"/>
</dbReference>
<proteinExistence type="predicted"/>
<evidence type="ECO:0000259" key="5">
    <source>
        <dbReference type="PROSITE" id="PS50125"/>
    </source>
</evidence>
<dbReference type="AlphaFoldDB" id="A0A9K3P959"/>
<dbReference type="SMART" id="SM00471">
    <property type="entry name" value="HDc"/>
    <property type="match status" value="1"/>
</dbReference>
<dbReference type="InterPro" id="IPR050401">
    <property type="entry name" value="Cyclic_nucleotide_synthase"/>
</dbReference>
<keyword evidence="4" id="KW-0472">Membrane</keyword>
<name>A0A9K3P959_9STRA</name>
<dbReference type="PANTHER" id="PTHR11920">
    <property type="entry name" value="GUANYLYL CYCLASE"/>
    <property type="match status" value="1"/>
</dbReference>
<dbReference type="Pfam" id="PF00233">
    <property type="entry name" value="PDEase_I"/>
    <property type="match status" value="1"/>
</dbReference>
<feature type="region of interest" description="Disordered" evidence="3">
    <location>
        <begin position="771"/>
        <end position="791"/>
    </location>
</feature>
<dbReference type="PROSITE" id="PS50125">
    <property type="entry name" value="GUANYLATE_CYCLASE_2"/>
    <property type="match status" value="1"/>
</dbReference>
<dbReference type="EMBL" id="JAGRRH010000062">
    <property type="protein sequence ID" value="KAG7338201.1"/>
    <property type="molecule type" value="Genomic_DNA"/>
</dbReference>
<dbReference type="GO" id="GO:0000166">
    <property type="term" value="F:nucleotide binding"/>
    <property type="evidence" value="ECO:0007669"/>
    <property type="project" value="UniProtKB-KW"/>
</dbReference>
<dbReference type="GO" id="GO:0001653">
    <property type="term" value="F:peptide receptor activity"/>
    <property type="evidence" value="ECO:0007669"/>
    <property type="project" value="TreeGrafter"/>
</dbReference>
<evidence type="ECO:0000256" key="2">
    <source>
        <dbReference type="ARBA" id="ARBA00023239"/>
    </source>
</evidence>
<keyword evidence="4" id="KW-1133">Transmembrane helix</keyword>
<keyword evidence="4" id="KW-0812">Transmembrane</keyword>
<evidence type="ECO:0000313" key="10">
    <source>
        <dbReference type="Proteomes" id="UP000693970"/>
    </source>
</evidence>
<evidence type="ECO:0000313" key="9">
    <source>
        <dbReference type="EMBL" id="KAG7365672.1"/>
    </source>
</evidence>
<protein>
    <submittedName>
        <fullName evidence="7">Family 3 adenylate cyclase</fullName>
    </submittedName>
</protein>
<evidence type="ECO:0000256" key="1">
    <source>
        <dbReference type="ARBA" id="ARBA00022741"/>
    </source>
</evidence>
<dbReference type="CDD" id="cd07302">
    <property type="entry name" value="CHD"/>
    <property type="match status" value="1"/>
</dbReference>
<dbReference type="GO" id="GO:0005886">
    <property type="term" value="C:plasma membrane"/>
    <property type="evidence" value="ECO:0007669"/>
    <property type="project" value="TreeGrafter"/>
</dbReference>
<dbReference type="InterPro" id="IPR003607">
    <property type="entry name" value="HD/PDEase_dom"/>
</dbReference>
<dbReference type="GO" id="GO:0035556">
    <property type="term" value="P:intracellular signal transduction"/>
    <property type="evidence" value="ECO:0007669"/>
    <property type="project" value="InterPro"/>
</dbReference>
<dbReference type="Pfam" id="PF00211">
    <property type="entry name" value="Guanylate_cyc"/>
    <property type="match status" value="1"/>
</dbReference>
<evidence type="ECO:0000256" key="4">
    <source>
        <dbReference type="SAM" id="Phobius"/>
    </source>
</evidence>
<dbReference type="GO" id="GO:0007168">
    <property type="term" value="P:receptor guanylyl cyclase signaling pathway"/>
    <property type="evidence" value="ECO:0007669"/>
    <property type="project" value="TreeGrafter"/>
</dbReference>
<dbReference type="EMBL" id="JAGRRH010000032">
    <property type="protein sequence ID" value="KAG7339550.1"/>
    <property type="molecule type" value="Genomic_DNA"/>
</dbReference>
<evidence type="ECO:0000256" key="3">
    <source>
        <dbReference type="SAM" id="MobiDB-lite"/>
    </source>
</evidence>
<feature type="region of interest" description="Disordered" evidence="3">
    <location>
        <begin position="1"/>
        <end position="73"/>
    </location>
</feature>
<keyword evidence="1" id="KW-0547">Nucleotide-binding</keyword>
<dbReference type="EMBL" id="JAGRRH010000008">
    <property type="protein sequence ID" value="KAG7365672.1"/>
    <property type="molecule type" value="Genomic_DNA"/>
</dbReference>
<dbReference type="Proteomes" id="UP000693970">
    <property type="component" value="Unassembled WGS sequence"/>
</dbReference>
<organism evidence="7 10">
    <name type="scientific">Nitzschia inconspicua</name>
    <dbReference type="NCBI Taxonomy" id="303405"/>
    <lineage>
        <taxon>Eukaryota</taxon>
        <taxon>Sar</taxon>
        <taxon>Stramenopiles</taxon>
        <taxon>Ochrophyta</taxon>
        <taxon>Bacillariophyta</taxon>
        <taxon>Bacillariophyceae</taxon>
        <taxon>Bacillariophycidae</taxon>
        <taxon>Bacillariales</taxon>
        <taxon>Bacillariaceae</taxon>
        <taxon>Nitzschia</taxon>
    </lineage>
</organism>
<feature type="compositionally biased region" description="Polar residues" evidence="3">
    <location>
        <begin position="29"/>
        <end position="61"/>
    </location>
</feature>
<dbReference type="OrthoDB" id="546632at2759"/>
<dbReference type="GO" id="GO:0004114">
    <property type="term" value="F:3',5'-cyclic-nucleotide phosphodiesterase activity"/>
    <property type="evidence" value="ECO:0007669"/>
    <property type="project" value="InterPro"/>
</dbReference>
<evidence type="ECO:0000259" key="6">
    <source>
        <dbReference type="PROSITE" id="PS51845"/>
    </source>
</evidence>
<feature type="domain" description="PDEase" evidence="6">
    <location>
        <begin position="812"/>
        <end position="1037"/>
    </location>
</feature>